<evidence type="ECO:0000313" key="6">
    <source>
        <dbReference type="Proteomes" id="UP000018852"/>
    </source>
</evidence>
<feature type="non-terminal residue" evidence="5">
    <location>
        <position position="206"/>
    </location>
</feature>
<feature type="transmembrane region" description="Helical" evidence="3">
    <location>
        <begin position="104"/>
        <end position="123"/>
    </location>
</feature>
<feature type="transmembrane region" description="Helical" evidence="3">
    <location>
        <begin position="27"/>
        <end position="44"/>
    </location>
</feature>
<dbReference type="InterPro" id="IPR050616">
    <property type="entry name" value="CPA3_Na-H_Antiporter_A"/>
</dbReference>
<dbReference type="Proteomes" id="UP000018852">
    <property type="component" value="Unassembled WGS sequence"/>
</dbReference>
<keyword evidence="2 3" id="KW-0812">Transmembrane</keyword>
<dbReference type="InterPro" id="IPR001750">
    <property type="entry name" value="ND/Mrp_TM"/>
</dbReference>
<evidence type="ECO:0000256" key="2">
    <source>
        <dbReference type="RuleBase" id="RU000320"/>
    </source>
</evidence>
<feature type="transmembrane region" description="Helical" evidence="3">
    <location>
        <begin position="158"/>
        <end position="183"/>
    </location>
</feature>
<dbReference type="EMBL" id="AZLV01000292">
    <property type="protein sequence ID" value="ETJ06441.1"/>
    <property type="molecule type" value="Genomic_DNA"/>
</dbReference>
<organism evidence="5 6">
    <name type="scientific">Actinomyces urogenitalis DORA_12</name>
    <dbReference type="NCBI Taxonomy" id="1403939"/>
    <lineage>
        <taxon>Bacteria</taxon>
        <taxon>Bacillati</taxon>
        <taxon>Actinomycetota</taxon>
        <taxon>Actinomycetes</taxon>
        <taxon>Actinomycetales</taxon>
        <taxon>Actinomycetaceae</taxon>
        <taxon>Actinomyces</taxon>
    </lineage>
</organism>
<keyword evidence="3" id="KW-0472">Membrane</keyword>
<evidence type="ECO:0000256" key="3">
    <source>
        <dbReference type="SAM" id="Phobius"/>
    </source>
</evidence>
<feature type="domain" description="NADH:quinone oxidoreductase/Mrp antiporter transmembrane" evidence="4">
    <location>
        <begin position="125"/>
        <end position="195"/>
    </location>
</feature>
<comment type="caution">
    <text evidence="5">The sequence shown here is derived from an EMBL/GenBank/DDBJ whole genome shotgun (WGS) entry which is preliminary data.</text>
</comment>
<feature type="transmembrane region" description="Helical" evidence="3">
    <location>
        <begin position="75"/>
        <end position="95"/>
    </location>
</feature>
<dbReference type="PANTHER" id="PTHR43373">
    <property type="entry name" value="NA(+)/H(+) ANTIPORTER SUBUNIT"/>
    <property type="match status" value="1"/>
</dbReference>
<protein>
    <submittedName>
        <fullName evidence="5">Na(+)/H(+) antiporter subunit</fullName>
    </submittedName>
</protein>
<gene>
    <name evidence="5" type="ORF">Q605_AUC00292G0002</name>
</gene>
<evidence type="ECO:0000259" key="4">
    <source>
        <dbReference type="Pfam" id="PF00361"/>
    </source>
</evidence>
<accession>W1VL68</accession>
<reference evidence="5 6" key="1">
    <citation type="submission" date="2013-12" db="EMBL/GenBank/DDBJ databases">
        <title>A Varibaculum cambriense genome reconstructed from a premature infant gut community with otherwise low bacterial novelty that shifts toward anaerobic metabolism during the third week of life.</title>
        <authorList>
            <person name="Brown C.T."/>
            <person name="Sharon I."/>
            <person name="Thomas B.C."/>
            <person name="Castelle C.J."/>
            <person name="Morowitz M.J."/>
            <person name="Banfield J.F."/>
        </authorList>
    </citation>
    <scope>NUCLEOTIDE SEQUENCE [LARGE SCALE GENOMIC DNA]</scope>
    <source>
        <strain evidence="6">DORA_12</strain>
    </source>
</reference>
<dbReference type="PANTHER" id="PTHR43373:SF1">
    <property type="entry name" value="NA(+)_H(+) ANTIPORTER SUBUNIT A"/>
    <property type="match status" value="1"/>
</dbReference>
<sequence length="206" mass="21589">MLLALVALHMLVGGVVPLLARRIGTRAFFVAALVPAMSFAWLLTQAGTVTSGGVLGSQVAWIPTIGVSLTLRMGLVQWILALIVTGVGALVLLYCRWYFSPGPAATRCLTLLTWFAGTMLGLVSADDLIVLYVMWELTTVYSYLLIGNDFTRKANRGAALTALIVTTIGGLAMLVGIVILWVLTSTLSLSAIVAAPPTGALATVAA</sequence>
<proteinExistence type="predicted"/>
<dbReference type="GO" id="GO:0012505">
    <property type="term" value="C:endomembrane system"/>
    <property type="evidence" value="ECO:0007669"/>
    <property type="project" value="UniProtKB-SubCell"/>
</dbReference>
<dbReference type="Pfam" id="PF00361">
    <property type="entry name" value="Proton_antipo_M"/>
    <property type="match status" value="1"/>
</dbReference>
<evidence type="ECO:0000256" key="1">
    <source>
        <dbReference type="ARBA" id="ARBA00004127"/>
    </source>
</evidence>
<feature type="transmembrane region" description="Helical" evidence="3">
    <location>
        <begin position="129"/>
        <end position="146"/>
    </location>
</feature>
<dbReference type="GO" id="GO:0016020">
    <property type="term" value="C:membrane"/>
    <property type="evidence" value="ECO:0007669"/>
    <property type="project" value="UniProtKB-SubCell"/>
</dbReference>
<name>W1VL68_9ACTO</name>
<keyword evidence="3" id="KW-1133">Transmembrane helix</keyword>
<evidence type="ECO:0000313" key="5">
    <source>
        <dbReference type="EMBL" id="ETJ06441.1"/>
    </source>
</evidence>
<dbReference type="AlphaFoldDB" id="W1VL68"/>
<comment type="subcellular location">
    <subcellularLocation>
        <location evidence="1">Endomembrane system</location>
        <topology evidence="1">Multi-pass membrane protein</topology>
    </subcellularLocation>
    <subcellularLocation>
        <location evidence="2">Membrane</location>
        <topology evidence="2">Multi-pass membrane protein</topology>
    </subcellularLocation>
</comment>